<dbReference type="AlphaFoldDB" id="A0A4R9JXN7"/>
<evidence type="ECO:0000313" key="2">
    <source>
        <dbReference type="Proteomes" id="UP000297693"/>
    </source>
</evidence>
<dbReference type="InterPro" id="IPR036514">
    <property type="entry name" value="SGNH_hydro_sf"/>
</dbReference>
<gene>
    <name evidence="1" type="ORF">EHQ58_11285</name>
</gene>
<keyword evidence="2" id="KW-1185">Reference proteome</keyword>
<dbReference type="SUPFAM" id="SSF52266">
    <property type="entry name" value="SGNH hydrolase"/>
    <property type="match status" value="1"/>
</dbReference>
<proteinExistence type="predicted"/>
<dbReference type="EMBL" id="RQGD01000034">
    <property type="protein sequence ID" value="TGL57977.1"/>
    <property type="molecule type" value="Genomic_DNA"/>
</dbReference>
<dbReference type="Gene3D" id="3.40.50.1110">
    <property type="entry name" value="SGNH hydrolase"/>
    <property type="match status" value="1"/>
</dbReference>
<dbReference type="NCBIfam" id="NF047475">
    <property type="entry name" value="GDSL_LA_2490"/>
    <property type="match status" value="1"/>
</dbReference>
<dbReference type="Proteomes" id="UP000297693">
    <property type="component" value="Unassembled WGS sequence"/>
</dbReference>
<protein>
    <submittedName>
        <fullName evidence="1">Lipase</fullName>
    </submittedName>
</protein>
<reference evidence="1" key="1">
    <citation type="journal article" date="2019" name="PLoS Negl. Trop. Dis.">
        <title>Revisiting the worldwide diversity of Leptospira species in the environment.</title>
        <authorList>
            <person name="Vincent A.T."/>
            <person name="Schiettekatte O."/>
            <person name="Bourhy P."/>
            <person name="Veyrier F.J."/>
            <person name="Picardeau M."/>
        </authorList>
    </citation>
    <scope>NUCLEOTIDE SEQUENCE [LARGE SCALE GENOMIC DNA]</scope>
    <source>
        <strain evidence="1">201702476</strain>
    </source>
</reference>
<dbReference type="GO" id="GO:0016788">
    <property type="term" value="F:hydrolase activity, acting on ester bonds"/>
    <property type="evidence" value="ECO:0007669"/>
    <property type="project" value="UniProtKB-ARBA"/>
</dbReference>
<organism evidence="1 2">
    <name type="scientific">Leptospira ognonensis</name>
    <dbReference type="NCBI Taxonomy" id="2484945"/>
    <lineage>
        <taxon>Bacteria</taxon>
        <taxon>Pseudomonadati</taxon>
        <taxon>Spirochaetota</taxon>
        <taxon>Spirochaetia</taxon>
        <taxon>Leptospirales</taxon>
        <taxon>Leptospiraceae</taxon>
        <taxon>Leptospira</taxon>
    </lineage>
</organism>
<name>A0A4R9JXN7_9LEPT</name>
<sequence length="415" mass="47506">MKSFLQKFGTFAIFSIATILGTELLLIGFNPASLQYYRDVKLLHAYHPDYGVTLQPNESRYIKHYAGAWEGRFTTNSLGLRGKEEPESQRPKLFCLGDSMVMGFGVSDEETFCSLLNRIKINEEVYQSLNLGVDAYGSLGDAKRLEDISQKVTNIKEVLFFISPNDFAMPEVLRNQGILPDDELDAMHENDERWKSNFRLQFEATRISFFLQALKLAYEQTLVIWAQNKNAFSLEWQAAIRNPSDYIYDSFFQEAKRNKCTSKKLEIEHSCPEPIPVEQFTCIDHPPDSKTLPELTPTTIRAYERMITLSKKYNFRLRPIVIPVQVEEIYCYLNGKYHPLGNYAIRAKKFWNSRGIGLIDLTPYTNKMCGSPISVDGKVSFSSIRDYFIPGDGHLTKEGNKWVAESLKSVLGATR</sequence>
<dbReference type="OrthoDB" id="335816at2"/>
<accession>A0A4R9JXN7</accession>
<dbReference type="RefSeq" id="WP_135623995.1">
    <property type="nucleotide sequence ID" value="NZ_RQGD01000034.1"/>
</dbReference>
<comment type="caution">
    <text evidence="1">The sequence shown here is derived from an EMBL/GenBank/DDBJ whole genome shotgun (WGS) entry which is preliminary data.</text>
</comment>
<evidence type="ECO:0000313" key="1">
    <source>
        <dbReference type="EMBL" id="TGL57977.1"/>
    </source>
</evidence>